<feature type="region of interest" description="Disordered" evidence="1">
    <location>
        <begin position="72"/>
        <end position="151"/>
    </location>
</feature>
<accession>A0ABW4TUJ4</accession>
<proteinExistence type="predicted"/>
<gene>
    <name evidence="2" type="ORF">ACFSGX_01105</name>
</gene>
<sequence>MRHGLSLLLLNVAGTAAGQGATSADALARSRALTGAATPCPRQGARSDSITVCGRRTEELYRIPDVIRAEPQPRKAGAATAWGTRNVWAEEAARSGRPDSSSPDGAGGQSGLMKQMRREWELERQAIEARRETRPEPENELQPKPELLPQR</sequence>
<evidence type="ECO:0000313" key="2">
    <source>
        <dbReference type="EMBL" id="MFD1949362.1"/>
    </source>
</evidence>
<reference evidence="3" key="1">
    <citation type="journal article" date="2019" name="Int. J. Syst. Evol. Microbiol.">
        <title>The Global Catalogue of Microorganisms (GCM) 10K type strain sequencing project: providing services to taxonomists for standard genome sequencing and annotation.</title>
        <authorList>
            <consortium name="The Broad Institute Genomics Platform"/>
            <consortium name="The Broad Institute Genome Sequencing Center for Infectious Disease"/>
            <person name="Wu L."/>
            <person name="Ma J."/>
        </authorList>
    </citation>
    <scope>NUCLEOTIDE SEQUENCE [LARGE SCALE GENOMIC DNA]</scope>
    <source>
        <strain evidence="3">CGMCC 1.12702</strain>
    </source>
</reference>
<comment type="caution">
    <text evidence="2">The sequence shown here is derived from an EMBL/GenBank/DDBJ whole genome shotgun (WGS) entry which is preliminary data.</text>
</comment>
<evidence type="ECO:0008006" key="4">
    <source>
        <dbReference type="Google" id="ProtNLM"/>
    </source>
</evidence>
<organism evidence="2 3">
    <name type="scientific">Sphingomonas arantia</name>
    <dbReference type="NCBI Taxonomy" id="1460676"/>
    <lineage>
        <taxon>Bacteria</taxon>
        <taxon>Pseudomonadati</taxon>
        <taxon>Pseudomonadota</taxon>
        <taxon>Alphaproteobacteria</taxon>
        <taxon>Sphingomonadales</taxon>
        <taxon>Sphingomonadaceae</taxon>
        <taxon>Sphingomonas</taxon>
    </lineage>
</organism>
<protein>
    <recommendedName>
        <fullName evidence="4">Conjugal transfer protein TrbK</fullName>
    </recommendedName>
</protein>
<feature type="compositionally biased region" description="Basic and acidic residues" evidence="1">
    <location>
        <begin position="116"/>
        <end position="143"/>
    </location>
</feature>
<keyword evidence="3" id="KW-1185">Reference proteome</keyword>
<evidence type="ECO:0000313" key="3">
    <source>
        <dbReference type="Proteomes" id="UP001597400"/>
    </source>
</evidence>
<dbReference type="EMBL" id="JBHUGS010000001">
    <property type="protein sequence ID" value="MFD1949362.1"/>
    <property type="molecule type" value="Genomic_DNA"/>
</dbReference>
<name>A0ABW4TUJ4_9SPHN</name>
<evidence type="ECO:0000256" key="1">
    <source>
        <dbReference type="SAM" id="MobiDB-lite"/>
    </source>
</evidence>
<dbReference type="Proteomes" id="UP001597400">
    <property type="component" value="Unassembled WGS sequence"/>
</dbReference>